<organism evidence="3 4">
    <name type="scientific">Listeria aquatica</name>
    <dbReference type="NCBI Taxonomy" id="1494960"/>
    <lineage>
        <taxon>Bacteria</taxon>
        <taxon>Bacillati</taxon>
        <taxon>Bacillota</taxon>
        <taxon>Bacilli</taxon>
        <taxon>Bacillales</taxon>
        <taxon>Listeriaceae</taxon>
        <taxon>Listeria</taxon>
    </lineage>
</organism>
<evidence type="ECO:0000313" key="4">
    <source>
        <dbReference type="Proteomes" id="UP000559885"/>
    </source>
</evidence>
<dbReference type="EMBL" id="JAARRM010000002">
    <property type="protein sequence ID" value="MBC1521260.1"/>
    <property type="molecule type" value="Genomic_DNA"/>
</dbReference>
<keyword evidence="1" id="KW-0732">Signal</keyword>
<evidence type="ECO:0000259" key="2">
    <source>
        <dbReference type="Pfam" id="PF13731"/>
    </source>
</evidence>
<feature type="signal peptide" evidence="1">
    <location>
        <begin position="1"/>
        <end position="26"/>
    </location>
</feature>
<protein>
    <submittedName>
        <fullName evidence="3">WxL domain-containing protein</fullName>
    </submittedName>
</protein>
<dbReference type="InterPro" id="IPR027994">
    <property type="entry name" value="WxL_dom"/>
</dbReference>
<dbReference type="AlphaFoldDB" id="A0A841ZQK8"/>
<reference evidence="3 4" key="1">
    <citation type="submission" date="2020-03" db="EMBL/GenBank/DDBJ databases">
        <title>Soil Listeria distribution.</title>
        <authorList>
            <person name="Liao J."/>
            <person name="Wiedmann M."/>
        </authorList>
    </citation>
    <scope>NUCLEOTIDE SEQUENCE [LARGE SCALE GENOMIC DNA]</scope>
    <source>
        <strain evidence="3 4">FSL L7-1507</strain>
    </source>
</reference>
<dbReference type="Pfam" id="PF13731">
    <property type="entry name" value="WxL"/>
    <property type="match status" value="1"/>
</dbReference>
<sequence>MNLKKIRLACLVTAIAFGFSNSSVLAVDPNTANTMGKVTFSEDASPTAPLDPLDPNVDKPIKSTDPDIGSGTAGPLSIDYVSNFHFGNQLISAEDRTYNVKLDVIKTADGKNVERAPFVQVTDKRGSNNGWTLQVQQKTPFLTSGAKELKGAYLSLMNPVVKTTKDNQAAPPEAEAKKIILTPGKSGSAGGAQTVLTAKRNTGMATWIESFGNNQSGPSSVQLFVPGISEKIKDATYSAILTWILVDSPVN</sequence>
<evidence type="ECO:0000313" key="3">
    <source>
        <dbReference type="EMBL" id="MBC1521260.1"/>
    </source>
</evidence>
<feature type="chain" id="PRO_5038467663" evidence="1">
    <location>
        <begin position="27"/>
        <end position="251"/>
    </location>
</feature>
<dbReference type="RefSeq" id="WP_185373074.1">
    <property type="nucleotide sequence ID" value="NZ_JAARRM010000002.1"/>
</dbReference>
<accession>A0A841ZQK8</accession>
<name>A0A841ZQK8_9LIST</name>
<gene>
    <name evidence="3" type="ORF">HB912_06345</name>
</gene>
<comment type="caution">
    <text evidence="3">The sequence shown here is derived from an EMBL/GenBank/DDBJ whole genome shotgun (WGS) entry which is preliminary data.</text>
</comment>
<dbReference type="Proteomes" id="UP000559885">
    <property type="component" value="Unassembled WGS sequence"/>
</dbReference>
<feature type="domain" description="WxL" evidence="2">
    <location>
        <begin position="30"/>
        <end position="249"/>
    </location>
</feature>
<proteinExistence type="predicted"/>
<evidence type="ECO:0000256" key="1">
    <source>
        <dbReference type="SAM" id="SignalP"/>
    </source>
</evidence>